<comment type="similarity">
    <text evidence="8">Belongs to the dethiobiotin synthetase family.</text>
</comment>
<dbReference type="EC" id="6.3.3.3" evidence="8"/>
<dbReference type="Pfam" id="PF13500">
    <property type="entry name" value="AAA_26"/>
    <property type="match status" value="1"/>
</dbReference>
<feature type="binding site" evidence="8">
    <location>
        <position position="55"/>
    </location>
    <ligand>
        <name>Mg(2+)</name>
        <dbReference type="ChEBI" id="CHEBI:18420"/>
    </ligand>
</feature>
<comment type="pathway">
    <text evidence="8">Cofactor biosynthesis; biotin biosynthesis; biotin from 7,8-diaminononanoate: step 1/2.</text>
</comment>
<evidence type="ECO:0000256" key="7">
    <source>
        <dbReference type="ARBA" id="ARBA00022842"/>
    </source>
</evidence>
<dbReference type="GO" id="GO:0005524">
    <property type="term" value="F:ATP binding"/>
    <property type="evidence" value="ECO:0007669"/>
    <property type="project" value="UniProtKB-UniRule"/>
</dbReference>
<dbReference type="PIRSF" id="PIRSF006755">
    <property type="entry name" value="DTB_synth"/>
    <property type="match status" value="1"/>
</dbReference>
<dbReference type="InParanoid" id="A0A1B1YR49"/>
<keyword evidence="7 8" id="KW-0460">Magnesium</keyword>
<dbReference type="Proteomes" id="UP000092952">
    <property type="component" value="Chromosome"/>
</dbReference>
<evidence type="ECO:0000256" key="1">
    <source>
        <dbReference type="ARBA" id="ARBA00022490"/>
    </source>
</evidence>
<evidence type="ECO:0000256" key="4">
    <source>
        <dbReference type="ARBA" id="ARBA00022741"/>
    </source>
</evidence>
<dbReference type="AlphaFoldDB" id="A0A1B1YR49"/>
<dbReference type="NCBIfam" id="TIGR00347">
    <property type="entry name" value="bioD"/>
    <property type="match status" value="1"/>
</dbReference>
<feature type="binding site" evidence="8">
    <location>
        <position position="17"/>
    </location>
    <ligand>
        <name>Mg(2+)</name>
        <dbReference type="ChEBI" id="CHEBI:18420"/>
    </ligand>
</feature>
<dbReference type="OrthoDB" id="9802097at2"/>
<keyword evidence="5 8" id="KW-0093">Biotin biosynthesis</keyword>
<reference evidence="10" key="1">
    <citation type="submission" date="2016-03" db="EMBL/GenBank/DDBJ databases">
        <title>Complete genome sequence of Solimmundus cernigliae, representing a novel lineage of polycyclic aromatic hydrocarbon degraders within the Gammaproteobacteria.</title>
        <authorList>
            <person name="Singleton D.R."/>
            <person name="Dickey A.N."/>
            <person name="Scholl E.H."/>
            <person name="Wright F.A."/>
            <person name="Aitken M.D."/>
        </authorList>
    </citation>
    <scope>NUCLEOTIDE SEQUENCE [LARGE SCALE GENOMIC DNA]</scope>
    <source>
        <strain evidence="10">TR3.2</strain>
    </source>
</reference>
<keyword evidence="4 8" id="KW-0547">Nucleotide-binding</keyword>
<dbReference type="GO" id="GO:0004141">
    <property type="term" value="F:dethiobiotin synthase activity"/>
    <property type="evidence" value="ECO:0007669"/>
    <property type="project" value="UniProtKB-UniRule"/>
</dbReference>
<keyword evidence="3 8" id="KW-0479">Metal-binding</keyword>
<gene>
    <name evidence="8" type="primary">bioD</name>
    <name evidence="9" type="ORF">PG2T_02845</name>
</gene>
<organism evidence="9 10">
    <name type="scientific">Immundisolibacter cernigliae</name>
    <dbReference type="NCBI Taxonomy" id="1810504"/>
    <lineage>
        <taxon>Bacteria</taxon>
        <taxon>Pseudomonadati</taxon>
        <taxon>Pseudomonadota</taxon>
        <taxon>Gammaproteobacteria</taxon>
        <taxon>Immundisolibacterales</taxon>
        <taxon>Immundisolibacteraceae</taxon>
        <taxon>Immundisolibacter</taxon>
    </lineage>
</organism>
<dbReference type="GO" id="GO:0042803">
    <property type="term" value="F:protein homodimerization activity"/>
    <property type="evidence" value="ECO:0007669"/>
    <property type="project" value="UniProtKB-ARBA"/>
</dbReference>
<evidence type="ECO:0000256" key="6">
    <source>
        <dbReference type="ARBA" id="ARBA00022840"/>
    </source>
</evidence>
<dbReference type="GO" id="GO:0009102">
    <property type="term" value="P:biotin biosynthetic process"/>
    <property type="evidence" value="ECO:0007669"/>
    <property type="project" value="UniProtKB-UniRule"/>
</dbReference>
<dbReference type="InterPro" id="IPR027417">
    <property type="entry name" value="P-loop_NTPase"/>
</dbReference>
<proteinExistence type="inferred from homology"/>
<evidence type="ECO:0000256" key="8">
    <source>
        <dbReference type="HAMAP-Rule" id="MF_00336"/>
    </source>
</evidence>
<dbReference type="PANTHER" id="PTHR43210:SF5">
    <property type="entry name" value="DETHIOBIOTIN SYNTHETASE"/>
    <property type="match status" value="1"/>
</dbReference>
<keyword evidence="2 8" id="KW-0436">Ligase</keyword>
<dbReference type="SUPFAM" id="SSF52540">
    <property type="entry name" value="P-loop containing nucleoside triphosphate hydrolases"/>
    <property type="match status" value="1"/>
</dbReference>
<dbReference type="FunCoup" id="A0A1B1YR49">
    <property type="interactions" value="452"/>
</dbReference>
<feature type="binding site" evidence="8">
    <location>
        <position position="116"/>
    </location>
    <ligand>
        <name>Mg(2+)</name>
        <dbReference type="ChEBI" id="CHEBI:18420"/>
    </ligand>
</feature>
<name>A0A1B1YR49_9GAMM</name>
<dbReference type="FunFam" id="3.40.50.300:FF:000292">
    <property type="entry name" value="ATP-dependent dethiobiotin synthetase BioD"/>
    <property type="match status" value="1"/>
</dbReference>
<dbReference type="RefSeq" id="WP_068802737.1">
    <property type="nucleotide sequence ID" value="NZ_CP014671.1"/>
</dbReference>
<comment type="subunit">
    <text evidence="8">Homodimer.</text>
</comment>
<dbReference type="UniPathway" id="UPA00078">
    <property type="reaction ID" value="UER00161"/>
</dbReference>
<comment type="subcellular location">
    <subcellularLocation>
        <location evidence="8">Cytoplasm</location>
    </subcellularLocation>
</comment>
<feature type="active site" evidence="8">
    <location>
        <position position="38"/>
    </location>
</feature>
<keyword evidence="6 8" id="KW-0067">ATP-binding</keyword>
<feature type="binding site" evidence="8">
    <location>
        <position position="42"/>
    </location>
    <ligand>
        <name>substrate</name>
    </ligand>
</feature>
<dbReference type="KEGG" id="gbi:PG2T_02845"/>
<dbReference type="STRING" id="1810504.PG2T_02845"/>
<evidence type="ECO:0000313" key="10">
    <source>
        <dbReference type="Proteomes" id="UP000092952"/>
    </source>
</evidence>
<evidence type="ECO:0000256" key="2">
    <source>
        <dbReference type="ARBA" id="ARBA00022598"/>
    </source>
</evidence>
<dbReference type="GO" id="GO:0005829">
    <property type="term" value="C:cytosol"/>
    <property type="evidence" value="ECO:0007669"/>
    <property type="project" value="TreeGrafter"/>
</dbReference>
<evidence type="ECO:0000313" key="9">
    <source>
        <dbReference type="EMBL" id="ANX03231.1"/>
    </source>
</evidence>
<comment type="cofactor">
    <cofactor evidence="8">
        <name>Mg(2+)</name>
        <dbReference type="ChEBI" id="CHEBI:18420"/>
    </cofactor>
</comment>
<accession>A0A1B1YR49</accession>
<keyword evidence="1 8" id="KW-0963">Cytoplasm</keyword>
<dbReference type="GO" id="GO:0000287">
    <property type="term" value="F:magnesium ion binding"/>
    <property type="evidence" value="ECO:0007669"/>
    <property type="project" value="UniProtKB-UniRule"/>
</dbReference>
<protein>
    <recommendedName>
        <fullName evidence="8">ATP-dependent dethiobiotin synthetase BioD</fullName>
        <ecNumber evidence="8">6.3.3.3</ecNumber>
    </recommendedName>
    <alternativeName>
        <fullName evidence="8">DTB synthetase</fullName>
        <shortName evidence="8">DTBS</shortName>
    </alternativeName>
    <alternativeName>
        <fullName evidence="8">Dethiobiotin synthase</fullName>
    </alternativeName>
</protein>
<feature type="binding site" evidence="8">
    <location>
        <position position="55"/>
    </location>
    <ligand>
        <name>ATP</name>
        <dbReference type="ChEBI" id="CHEBI:30616"/>
    </ligand>
</feature>
<feature type="binding site" evidence="8">
    <location>
        <begin position="116"/>
        <end position="119"/>
    </location>
    <ligand>
        <name>ATP</name>
        <dbReference type="ChEBI" id="CHEBI:30616"/>
    </ligand>
</feature>
<keyword evidence="10" id="KW-1185">Reference proteome</keyword>
<dbReference type="CDD" id="cd03109">
    <property type="entry name" value="DTBS"/>
    <property type="match status" value="1"/>
</dbReference>
<dbReference type="InterPro" id="IPR004472">
    <property type="entry name" value="DTB_synth_BioD"/>
</dbReference>
<sequence length="226" mass="23041">MSTGFFVTGTDTGVGKTRVSAGLIAALRGQGLHVAGMKPVASGCTATPTGLRNADALELMAASGLDVPYGRVNPYAFAPPIAPHLAAAEAGMTIRFAAIERAFAQLAAQSDCVVVEGVGGWRVPLGPDGDVADLAMRLKLPVVLVVGLRLGCLNHAALTAADIRRCGLPLAGWVGNAIETGFERLDDNLKALGDTLQAPCLGVVRHAAAATPVSVARDLRVPLSGS</sequence>
<dbReference type="HAMAP" id="MF_00336">
    <property type="entry name" value="BioD"/>
    <property type="match status" value="1"/>
</dbReference>
<comment type="catalytic activity">
    <reaction evidence="8">
        <text>(7R,8S)-7,8-diammoniononanoate + CO2 + ATP = (4R,5S)-dethiobiotin + ADP + phosphate + 3 H(+)</text>
        <dbReference type="Rhea" id="RHEA:15805"/>
        <dbReference type="ChEBI" id="CHEBI:15378"/>
        <dbReference type="ChEBI" id="CHEBI:16526"/>
        <dbReference type="ChEBI" id="CHEBI:30616"/>
        <dbReference type="ChEBI" id="CHEBI:43474"/>
        <dbReference type="ChEBI" id="CHEBI:149469"/>
        <dbReference type="ChEBI" id="CHEBI:149473"/>
        <dbReference type="ChEBI" id="CHEBI:456216"/>
        <dbReference type="EC" id="6.3.3.3"/>
    </reaction>
</comment>
<dbReference type="Gene3D" id="3.40.50.300">
    <property type="entry name" value="P-loop containing nucleotide triphosphate hydrolases"/>
    <property type="match status" value="1"/>
</dbReference>
<comment type="caution">
    <text evidence="8">Lacks conserved residue(s) required for the propagation of feature annotation.</text>
</comment>
<dbReference type="PANTHER" id="PTHR43210">
    <property type="entry name" value="DETHIOBIOTIN SYNTHETASE"/>
    <property type="match status" value="1"/>
</dbReference>
<evidence type="ECO:0000256" key="5">
    <source>
        <dbReference type="ARBA" id="ARBA00022756"/>
    </source>
</evidence>
<comment type="function">
    <text evidence="8">Catalyzes a mechanistically unusual reaction, the ATP-dependent insertion of CO2 between the N7 and N8 nitrogen atoms of 7,8-diaminopelargonic acid (DAPA, also called 7,8-diammoniononanoate) to form a ureido ring.</text>
</comment>
<dbReference type="EMBL" id="CP014671">
    <property type="protein sequence ID" value="ANX03231.1"/>
    <property type="molecule type" value="Genomic_DNA"/>
</dbReference>
<evidence type="ECO:0000256" key="3">
    <source>
        <dbReference type="ARBA" id="ARBA00022723"/>
    </source>
</evidence>